<gene>
    <name evidence="1" type="ORF">IF129_19725</name>
</gene>
<dbReference type="AlphaFoldDB" id="A0A927F1B7"/>
<evidence type="ECO:0000313" key="1">
    <source>
        <dbReference type="EMBL" id="MBD3933774.1"/>
    </source>
</evidence>
<comment type="caution">
    <text evidence="1">The sequence shown here is derived from an EMBL/GenBank/DDBJ whole genome shotgun (WGS) entry which is preliminary data.</text>
</comment>
<dbReference type="EMBL" id="JACXYU010000011">
    <property type="protein sequence ID" value="MBD3933774.1"/>
    <property type="molecule type" value="Genomic_DNA"/>
</dbReference>
<protein>
    <submittedName>
        <fullName evidence="1">Uncharacterized protein</fullName>
    </submittedName>
</protein>
<name>A0A927F1B7_9ACTN</name>
<proteinExistence type="predicted"/>
<organism evidence="1 2">
    <name type="scientific">Streptomyces chumphonensis</name>
    <dbReference type="NCBI Taxonomy" id="1214925"/>
    <lineage>
        <taxon>Bacteria</taxon>
        <taxon>Bacillati</taxon>
        <taxon>Actinomycetota</taxon>
        <taxon>Actinomycetes</taxon>
        <taxon>Kitasatosporales</taxon>
        <taxon>Streptomycetaceae</taxon>
        <taxon>Streptomyces</taxon>
    </lineage>
</organism>
<accession>A0A927F1B7</accession>
<dbReference type="Proteomes" id="UP000632289">
    <property type="component" value="Unassembled WGS sequence"/>
</dbReference>
<sequence length="91" mass="9162">MTPGSTRALTTAHSVVATCSLGAGVPATGLSGVRTRAERPAGASAVLAAAQAKACAFAAAAADAGASQKQQYSKHHTMWAFRGPEPWRDPA</sequence>
<evidence type="ECO:0000313" key="2">
    <source>
        <dbReference type="Proteomes" id="UP000632289"/>
    </source>
</evidence>
<keyword evidence="2" id="KW-1185">Reference proteome</keyword>
<reference evidence="1" key="1">
    <citation type="submission" date="2020-09" db="EMBL/GenBank/DDBJ databases">
        <title>Secondary metabolite and genome analysis of marine Streptomyces chumphonensis KK1-2T.</title>
        <authorList>
            <person name="Phongsopitanun W."/>
            <person name="Kanchanasin P."/>
            <person name="Pittayakhajonwut P."/>
            <person name="Suwanborirux K."/>
            <person name="Tanasupawat S."/>
        </authorList>
    </citation>
    <scope>NUCLEOTIDE SEQUENCE</scope>
    <source>
        <strain evidence="1">KK1-2</strain>
    </source>
</reference>